<evidence type="ECO:0000256" key="2">
    <source>
        <dbReference type="SAM" id="Phobius"/>
    </source>
</evidence>
<feature type="compositionally biased region" description="Polar residues" evidence="1">
    <location>
        <begin position="165"/>
        <end position="177"/>
    </location>
</feature>
<keyword evidence="2" id="KW-1133">Transmembrane helix</keyword>
<dbReference type="Gene3D" id="2.60.40.10">
    <property type="entry name" value="Immunoglobulins"/>
    <property type="match status" value="1"/>
</dbReference>
<feature type="domain" description="Ig-like" evidence="3">
    <location>
        <begin position="20"/>
        <end position="118"/>
    </location>
</feature>
<dbReference type="InterPro" id="IPR036179">
    <property type="entry name" value="Ig-like_dom_sf"/>
</dbReference>
<dbReference type="SMART" id="SM00409">
    <property type="entry name" value="IG"/>
    <property type="match status" value="1"/>
</dbReference>
<keyword evidence="2" id="KW-0472">Membrane</keyword>
<keyword evidence="5" id="KW-1185">Reference proteome</keyword>
<dbReference type="PROSITE" id="PS50835">
    <property type="entry name" value="IG_LIKE"/>
    <property type="match status" value="1"/>
</dbReference>
<dbReference type="InterPro" id="IPR013783">
    <property type="entry name" value="Ig-like_fold"/>
</dbReference>
<feature type="transmembrane region" description="Helical" evidence="2">
    <location>
        <begin position="129"/>
        <end position="151"/>
    </location>
</feature>
<protein>
    <recommendedName>
        <fullName evidence="3">Ig-like domain-containing protein</fullName>
    </recommendedName>
</protein>
<evidence type="ECO:0000313" key="4">
    <source>
        <dbReference type="EMBL" id="CAC5423482.1"/>
    </source>
</evidence>
<accession>A0A6J8EUU4</accession>
<organism evidence="4 5">
    <name type="scientific">Mytilus coruscus</name>
    <name type="common">Sea mussel</name>
    <dbReference type="NCBI Taxonomy" id="42192"/>
    <lineage>
        <taxon>Eukaryota</taxon>
        <taxon>Metazoa</taxon>
        <taxon>Spiralia</taxon>
        <taxon>Lophotrochozoa</taxon>
        <taxon>Mollusca</taxon>
        <taxon>Bivalvia</taxon>
        <taxon>Autobranchia</taxon>
        <taxon>Pteriomorphia</taxon>
        <taxon>Mytilida</taxon>
        <taxon>Mytiloidea</taxon>
        <taxon>Mytilidae</taxon>
        <taxon>Mytilinae</taxon>
        <taxon>Mytilus</taxon>
    </lineage>
</organism>
<dbReference type="AlphaFoldDB" id="A0A6J8EUU4"/>
<feature type="region of interest" description="Disordered" evidence="1">
    <location>
        <begin position="165"/>
        <end position="194"/>
    </location>
</feature>
<dbReference type="EMBL" id="CACVKT020009797">
    <property type="protein sequence ID" value="CAC5423482.1"/>
    <property type="molecule type" value="Genomic_DNA"/>
</dbReference>
<reference evidence="4 5" key="1">
    <citation type="submission" date="2020-06" db="EMBL/GenBank/DDBJ databases">
        <authorList>
            <person name="Li R."/>
            <person name="Bekaert M."/>
        </authorList>
    </citation>
    <scope>NUCLEOTIDE SEQUENCE [LARGE SCALE GENOMIC DNA]</scope>
    <source>
        <strain evidence="5">wild</strain>
    </source>
</reference>
<dbReference type="InterPro" id="IPR007110">
    <property type="entry name" value="Ig-like_dom"/>
</dbReference>
<dbReference type="SUPFAM" id="SSF48726">
    <property type="entry name" value="Immunoglobulin"/>
    <property type="match status" value="1"/>
</dbReference>
<evidence type="ECO:0000256" key="1">
    <source>
        <dbReference type="SAM" id="MobiDB-lite"/>
    </source>
</evidence>
<sequence length="383" mass="43790">MSDNCIDRMRDLEELNYEDPNASQTDGIFQKEIYADTGSTVTLSCQISPESSTQSWRKEFLVLTRGFDINRNVDGHERLTIIINNRFYNLKIYNLTEHDFGTYVCETQQVISITEEVTKLIHSGIGQNFYIGLFATGFAVLCLSVGCSYFLNKFLRRNERNSVDNENQDVLQGNGRNNDTESDSTLRENDNASSHYETINENEIMSEMSHRTISKSLSNLSRVTNKVQSSQQDNSYLDGINEENTYLDVIEEEQTYLDVIEDTNKQKVDQKYEMKGNEDNVNIRSSPLREERNSSTFIFLTKNNDEDKSNTINKECPVTIETNNFEDCITSHNSISVASSSSEQSTCESILEIGPQECKRSNQYVSLNVNDMEYLHIYSTPGQ</sequence>
<keyword evidence="2" id="KW-0812">Transmembrane</keyword>
<proteinExistence type="predicted"/>
<dbReference type="Proteomes" id="UP000507470">
    <property type="component" value="Unassembled WGS sequence"/>
</dbReference>
<evidence type="ECO:0000259" key="3">
    <source>
        <dbReference type="PROSITE" id="PS50835"/>
    </source>
</evidence>
<gene>
    <name evidence="4" type="ORF">MCOR_55487</name>
</gene>
<dbReference type="InterPro" id="IPR003599">
    <property type="entry name" value="Ig_sub"/>
</dbReference>
<evidence type="ECO:0000313" key="5">
    <source>
        <dbReference type="Proteomes" id="UP000507470"/>
    </source>
</evidence>
<name>A0A6J8EUU4_MYTCO</name>